<protein>
    <submittedName>
        <fullName evidence="1">Uncharacterized protein</fullName>
    </submittedName>
</protein>
<gene>
    <name evidence="1" type="ORF">Q9L58_010623</name>
</gene>
<accession>A0ABR3G3L5</accession>
<evidence type="ECO:0000313" key="2">
    <source>
        <dbReference type="Proteomes" id="UP001447188"/>
    </source>
</evidence>
<reference evidence="1 2" key="1">
    <citation type="submission" date="2024-02" db="EMBL/GenBank/DDBJ databases">
        <title>Discinaceae phylogenomics.</title>
        <authorList>
            <person name="Dirks A.C."/>
            <person name="James T.Y."/>
        </authorList>
    </citation>
    <scope>NUCLEOTIDE SEQUENCE [LARGE SCALE GENOMIC DNA]</scope>
    <source>
        <strain evidence="1 2">ACD0624</strain>
    </source>
</reference>
<evidence type="ECO:0000313" key="1">
    <source>
        <dbReference type="EMBL" id="KAL0630530.1"/>
    </source>
</evidence>
<dbReference type="EMBL" id="JBBBZM010000545">
    <property type="protein sequence ID" value="KAL0630530.1"/>
    <property type="molecule type" value="Genomic_DNA"/>
</dbReference>
<proteinExistence type="predicted"/>
<name>A0ABR3G3L5_9PEZI</name>
<dbReference type="Proteomes" id="UP001447188">
    <property type="component" value="Unassembled WGS sequence"/>
</dbReference>
<keyword evidence="2" id="KW-1185">Reference proteome</keyword>
<comment type="caution">
    <text evidence="1">The sequence shown here is derived from an EMBL/GenBank/DDBJ whole genome shotgun (WGS) entry which is preliminary data.</text>
</comment>
<organism evidence="1 2">
    <name type="scientific">Discina gigas</name>
    <dbReference type="NCBI Taxonomy" id="1032678"/>
    <lineage>
        <taxon>Eukaryota</taxon>
        <taxon>Fungi</taxon>
        <taxon>Dikarya</taxon>
        <taxon>Ascomycota</taxon>
        <taxon>Pezizomycotina</taxon>
        <taxon>Pezizomycetes</taxon>
        <taxon>Pezizales</taxon>
        <taxon>Discinaceae</taxon>
        <taxon>Discina</taxon>
    </lineage>
</organism>
<sequence length="148" mass="16605">MNTLPLPTICLRDKETEDGSKGTNNNTATAWHCIQTGRSDKLLFEGKCNIGNKAGIEDGEIHALQEGQNNLRNTKENLGLIYLCVYNQKARKLLLGEQSSGLEFVRKGREEIEILRHSAARSWGSGPRHIKTYPEMTQLTPWPKKASK</sequence>